<accession>A0A059FIF8</accession>
<proteinExistence type="predicted"/>
<dbReference type="eggNOG" id="COG1846">
    <property type="taxonomic scope" value="Bacteria"/>
</dbReference>
<dbReference type="Proteomes" id="UP000024816">
    <property type="component" value="Unassembled WGS sequence"/>
</dbReference>
<dbReference type="InterPro" id="IPR039422">
    <property type="entry name" value="MarR/SlyA-like"/>
</dbReference>
<dbReference type="InterPro" id="IPR036388">
    <property type="entry name" value="WH-like_DNA-bd_sf"/>
</dbReference>
<gene>
    <name evidence="2" type="ORF">HJA_04346</name>
</gene>
<dbReference type="Pfam" id="PF12802">
    <property type="entry name" value="MarR_2"/>
    <property type="match status" value="1"/>
</dbReference>
<comment type="caution">
    <text evidence="2">The sequence shown here is derived from an EMBL/GenBank/DDBJ whole genome shotgun (WGS) entry which is preliminary data.</text>
</comment>
<reference evidence="2 3" key="1">
    <citation type="journal article" date="2014" name="Antonie Van Leeuwenhoek">
        <title>Hyphomonas beringensis sp. nov. and Hyphomonas chukchiensis sp. nov., isolated from surface seawater of the Bering Sea and Chukchi Sea.</title>
        <authorList>
            <person name="Li C."/>
            <person name="Lai Q."/>
            <person name="Li G."/>
            <person name="Dong C."/>
            <person name="Wang J."/>
            <person name="Liao Y."/>
            <person name="Shao Z."/>
        </authorList>
    </citation>
    <scope>NUCLEOTIDE SEQUENCE [LARGE SCALE GENOMIC DNA]</scope>
    <source>
        <strain evidence="2 3">VP2</strain>
    </source>
</reference>
<dbReference type="GO" id="GO:0006950">
    <property type="term" value="P:response to stress"/>
    <property type="evidence" value="ECO:0007669"/>
    <property type="project" value="TreeGrafter"/>
</dbReference>
<sequence>MTDSQFLETRAAFALRVKQLHDRLSEQLDAAMAKCGLLIPGKTTGIVQLLYSEGPRSKADIADRLRYSHQLTTQRLAWLLKHGMAETNPDPEDGRRQIVSLTPDGVEQAKILQTFLPRLQDAYSSLFSELGMDLDTEITNASRLLDTKPLADRI</sequence>
<keyword evidence="3" id="KW-1185">Reference proteome</keyword>
<dbReference type="PANTHER" id="PTHR33164:SF99">
    <property type="entry name" value="MARR FAMILY REGULATORY PROTEIN"/>
    <property type="match status" value="1"/>
</dbReference>
<dbReference type="InterPro" id="IPR000835">
    <property type="entry name" value="HTH_MarR-typ"/>
</dbReference>
<name>A0A059FIF8_9PROT</name>
<evidence type="ECO:0000313" key="3">
    <source>
        <dbReference type="Proteomes" id="UP000024816"/>
    </source>
</evidence>
<dbReference type="PANTHER" id="PTHR33164">
    <property type="entry name" value="TRANSCRIPTIONAL REGULATOR, MARR FAMILY"/>
    <property type="match status" value="1"/>
</dbReference>
<evidence type="ECO:0000259" key="1">
    <source>
        <dbReference type="Pfam" id="PF12802"/>
    </source>
</evidence>
<dbReference type="RefSeq" id="WP_051597351.1">
    <property type="nucleotide sequence ID" value="NZ_ARYJ01000002.1"/>
</dbReference>
<dbReference type="InterPro" id="IPR036390">
    <property type="entry name" value="WH_DNA-bd_sf"/>
</dbReference>
<dbReference type="STRING" id="1280952.HJA_04346"/>
<dbReference type="SUPFAM" id="SSF46785">
    <property type="entry name" value="Winged helix' DNA-binding domain"/>
    <property type="match status" value="1"/>
</dbReference>
<dbReference type="EMBL" id="ARYJ01000002">
    <property type="protein sequence ID" value="KCZ90430.1"/>
    <property type="molecule type" value="Genomic_DNA"/>
</dbReference>
<dbReference type="AlphaFoldDB" id="A0A059FIF8"/>
<organism evidence="2 3">
    <name type="scientific">Hyphomonas jannaschiana VP2</name>
    <dbReference type="NCBI Taxonomy" id="1280952"/>
    <lineage>
        <taxon>Bacteria</taxon>
        <taxon>Pseudomonadati</taxon>
        <taxon>Pseudomonadota</taxon>
        <taxon>Alphaproteobacteria</taxon>
        <taxon>Hyphomonadales</taxon>
        <taxon>Hyphomonadaceae</taxon>
        <taxon>Hyphomonas</taxon>
    </lineage>
</organism>
<dbReference type="OrthoDB" id="7629608at2"/>
<dbReference type="Gene3D" id="1.10.10.10">
    <property type="entry name" value="Winged helix-like DNA-binding domain superfamily/Winged helix DNA-binding domain"/>
    <property type="match status" value="1"/>
</dbReference>
<feature type="domain" description="HTH marR-type" evidence="1">
    <location>
        <begin position="47"/>
        <end position="96"/>
    </location>
</feature>
<dbReference type="GO" id="GO:0003700">
    <property type="term" value="F:DNA-binding transcription factor activity"/>
    <property type="evidence" value="ECO:0007669"/>
    <property type="project" value="InterPro"/>
</dbReference>
<dbReference type="PATRIC" id="fig|1280952.3.peg.861"/>
<protein>
    <recommendedName>
        <fullName evidence="1">HTH marR-type domain-containing protein</fullName>
    </recommendedName>
</protein>
<evidence type="ECO:0000313" key="2">
    <source>
        <dbReference type="EMBL" id="KCZ90430.1"/>
    </source>
</evidence>